<reference evidence="1 2" key="1">
    <citation type="submission" date="2023-05" db="EMBL/GenBank/DDBJ databases">
        <title>A 100% complete, gapless, phased diploid assembly of the Scenedesmus obliquus UTEX 3031 genome.</title>
        <authorList>
            <person name="Biondi T.C."/>
            <person name="Hanschen E.R."/>
            <person name="Kwon T."/>
            <person name="Eng W."/>
            <person name="Kruse C.P.S."/>
            <person name="Koehler S.I."/>
            <person name="Kunde Y."/>
            <person name="Gleasner C.D."/>
            <person name="You Mak K.T."/>
            <person name="Polle J."/>
            <person name="Hovde B.T."/>
            <person name="Starkenburg S.R."/>
        </authorList>
    </citation>
    <scope>NUCLEOTIDE SEQUENCE [LARGE SCALE GENOMIC DNA]</scope>
    <source>
        <strain evidence="1 2">DOE0152z</strain>
    </source>
</reference>
<proteinExistence type="predicted"/>
<name>A0ABY8U323_TETOB</name>
<sequence>MNTSNAKAPWLLPTAPAISVWELVHEKRKRAFLLVAAKWRFEDLMEKSAATYKHVRDVMINVDPHNADKLTPAEQEIVDKAQQRMQEAAQQVALAQSLYEGHPRLAEHFNRIDWNSPTAVDDVLPLID</sequence>
<protein>
    <recommendedName>
        <fullName evidence="3">ATP synthase subunit d, mitochondrial</fullName>
    </recommendedName>
</protein>
<dbReference type="EMBL" id="CP126213">
    <property type="protein sequence ID" value="WIA15779.1"/>
    <property type="molecule type" value="Genomic_DNA"/>
</dbReference>
<evidence type="ECO:0008006" key="3">
    <source>
        <dbReference type="Google" id="ProtNLM"/>
    </source>
</evidence>
<keyword evidence="2" id="KW-1185">Reference proteome</keyword>
<dbReference type="Proteomes" id="UP001244341">
    <property type="component" value="Chromosome 6b"/>
</dbReference>
<evidence type="ECO:0000313" key="2">
    <source>
        <dbReference type="Proteomes" id="UP001244341"/>
    </source>
</evidence>
<accession>A0ABY8U323</accession>
<gene>
    <name evidence="1" type="ORF">OEZ85_002394</name>
</gene>
<evidence type="ECO:0000313" key="1">
    <source>
        <dbReference type="EMBL" id="WIA15779.1"/>
    </source>
</evidence>
<organism evidence="1 2">
    <name type="scientific">Tetradesmus obliquus</name>
    <name type="common">Green alga</name>
    <name type="synonym">Acutodesmus obliquus</name>
    <dbReference type="NCBI Taxonomy" id="3088"/>
    <lineage>
        <taxon>Eukaryota</taxon>
        <taxon>Viridiplantae</taxon>
        <taxon>Chlorophyta</taxon>
        <taxon>core chlorophytes</taxon>
        <taxon>Chlorophyceae</taxon>
        <taxon>CS clade</taxon>
        <taxon>Sphaeropleales</taxon>
        <taxon>Scenedesmaceae</taxon>
        <taxon>Tetradesmus</taxon>
    </lineage>
</organism>